<organism evidence="1 2">
    <name type="scientific">Schistosoma mattheei</name>
    <dbReference type="NCBI Taxonomy" id="31246"/>
    <lineage>
        <taxon>Eukaryota</taxon>
        <taxon>Metazoa</taxon>
        <taxon>Spiralia</taxon>
        <taxon>Lophotrochozoa</taxon>
        <taxon>Platyhelminthes</taxon>
        <taxon>Trematoda</taxon>
        <taxon>Digenea</taxon>
        <taxon>Strigeidida</taxon>
        <taxon>Schistosomatoidea</taxon>
        <taxon>Schistosomatidae</taxon>
        <taxon>Schistosoma</taxon>
    </lineage>
</organism>
<dbReference type="InterPro" id="IPR035985">
    <property type="entry name" value="Ubiquitin-activating_enz"/>
</dbReference>
<evidence type="ECO:0000313" key="2">
    <source>
        <dbReference type="Proteomes" id="UP000269396"/>
    </source>
</evidence>
<protein>
    <submittedName>
        <fullName evidence="1">Uncharacterized protein</fullName>
    </submittedName>
</protein>
<dbReference type="SUPFAM" id="SSF69572">
    <property type="entry name" value="Activating enzymes of the ubiquitin-like proteins"/>
    <property type="match status" value="1"/>
</dbReference>
<gene>
    <name evidence="1" type="ORF">SMTD_LOCUS912</name>
</gene>
<dbReference type="AlphaFoldDB" id="A0A183NFM6"/>
<dbReference type="GO" id="GO:0008641">
    <property type="term" value="F:ubiquitin-like modifier activating enzyme activity"/>
    <property type="evidence" value="ECO:0007669"/>
    <property type="project" value="InterPro"/>
</dbReference>
<dbReference type="EMBL" id="UZAL01000930">
    <property type="protein sequence ID" value="VDO74024.1"/>
    <property type="molecule type" value="Genomic_DNA"/>
</dbReference>
<name>A0A183NFM6_9TREM</name>
<proteinExistence type="predicted"/>
<accession>A0A183NFM6</accession>
<reference evidence="1 2" key="1">
    <citation type="submission" date="2018-11" db="EMBL/GenBank/DDBJ databases">
        <authorList>
            <consortium name="Pathogen Informatics"/>
        </authorList>
    </citation>
    <scope>NUCLEOTIDE SEQUENCE [LARGE SCALE GENOMIC DNA]</scope>
    <source>
        <strain>Denwood</strain>
        <strain evidence="2">Zambia</strain>
    </source>
</reference>
<sequence length="399" mass="45865">MISKGAVDLWSQLCKRENNLDSSFVLENFQEACQAVNTAVLPTTVSLFPADVFSKIVYNCSHMVLIDLMLQNSLLGGTVVAKVYFTPLLIRGFSLLKFTKYAVYVMSNEHRNLSVPSVFQVLQFKKIISRLWFNRPSPLQILESSMLWNHRIPENVKKLLEDDRCNDPCLANIDIPGSSNTNLKFPTRNHQQLHRKNSVYTTTSPVKFWRLVRALRDFIEHEGEGQLPVRGSLPDMVSDSKRYLQLLSIYRERSEWAVERLASRLLQFPDISVDDVRLFDLLPTHKENDSMLWYLVLRGASSFLMETGRWPGSSQPYTTTFKFSSNNQNQNSTGIPVPREEQFSATNSEQLDMNIIESDLPTLRIHLNRVLQSFGIASNRVSTDYLEVMYLLNYISYGM</sequence>
<dbReference type="STRING" id="31246.A0A183NFM6"/>
<keyword evidence="2" id="KW-1185">Reference proteome</keyword>
<dbReference type="Proteomes" id="UP000269396">
    <property type="component" value="Unassembled WGS sequence"/>
</dbReference>
<evidence type="ECO:0000313" key="1">
    <source>
        <dbReference type="EMBL" id="VDO74024.1"/>
    </source>
</evidence>